<feature type="compositionally biased region" description="Basic and acidic residues" evidence="1">
    <location>
        <begin position="707"/>
        <end position="720"/>
    </location>
</feature>
<accession>A0A1Y1IAM6</accession>
<name>A0A1Y1IAM6_KLENI</name>
<protein>
    <submittedName>
        <fullName evidence="3">Uncharacterized protein</fullName>
    </submittedName>
</protein>
<feature type="compositionally biased region" description="Basic and acidic residues" evidence="1">
    <location>
        <begin position="227"/>
        <end position="252"/>
    </location>
</feature>
<dbReference type="Proteomes" id="UP000054558">
    <property type="component" value="Unassembled WGS sequence"/>
</dbReference>
<gene>
    <name evidence="3" type="ORF">KFL_003250150</name>
</gene>
<feature type="compositionally biased region" description="Polar residues" evidence="1">
    <location>
        <begin position="738"/>
        <end position="754"/>
    </location>
</feature>
<evidence type="ECO:0000313" key="3">
    <source>
        <dbReference type="EMBL" id="GAQ87012.1"/>
    </source>
</evidence>
<evidence type="ECO:0000256" key="2">
    <source>
        <dbReference type="SAM" id="Phobius"/>
    </source>
</evidence>
<dbReference type="AlphaFoldDB" id="A0A1Y1IAM6"/>
<feature type="transmembrane region" description="Helical" evidence="2">
    <location>
        <begin position="20"/>
        <end position="43"/>
    </location>
</feature>
<keyword evidence="2" id="KW-1133">Transmembrane helix</keyword>
<feature type="region of interest" description="Disordered" evidence="1">
    <location>
        <begin position="300"/>
        <end position="326"/>
    </location>
</feature>
<proteinExistence type="predicted"/>
<sequence length="888" mass="94262">MEPIVLRRPLMARGRRIGKADCRVVTITSFCAALLGAVIFASYPGPGTSAPGAAGLLANLQDQAATLLGSNPKEARETLLAETVRTDANMPKGLSFEQASATLQKPKSTLSANGLQLAMKSKQGGIMEAGLKSTFQDASDANRGVAKSAGAVTTEKAMLNVDPKFAWLPEEQRPDFEVEGAGSGLFRKRKPVKEVRVEDPDPDWVLGSQHVKDTSVRDWEGGGSEGGLEKAELGTEGAEEKASALRGAEGDAEHRAVMVRTESGALTQRGQLARRKHSGPHNLARQWGADTLDKMVLAREESEENGGGEGFRGESERPWKSAAAAGLSPGPANATLNATGFAASLANALGLAGELLSATADLDTLARMTAEAIKLLTNGTRQAEITSSASGFNQSLGNATGLFETVLSTDTQASAFVEKLAGLGLTRREVEAVWARNGTATSERTGSLGENTSCMGSNCAIARALNTLFPEALKTRTLYIGPEPCPLFQLLNGTALIGLEPVWNASADSHTQSAYARPVQQSCGDSITLQTLPHELRNTVAGTGSTIPFDLVFVSETFEKLDEREARRLIAAVAGVAKGPVIVAVSAVKQGYGRTWGEPEQERGLETYERDTWWVEAFATEGLVEARAKAPLLEEARANLPGGVLLHLVPARGGNITEESAGEVAPLLLPERHSVTKTSSGTTRPEPLNDEPLSVDTLDENAPWTHPETESTERREEDPHTTGGPLFAWWGSGAGTEASRTAEQRSLGQGSQRGVSLRGVVVPDGLGRKSDPGGWLPAAETAGGRQKPALGLASRAREGVPEEGGRLQEALEKEALAAELEPGKDRVDLVTLAGSETESGATSTETAEDRKALNKRMPELFRGTINWGSSAKEVRRDLEDKRRRLRHD</sequence>
<feature type="region of interest" description="Disordered" evidence="1">
    <location>
        <begin position="215"/>
        <end position="252"/>
    </location>
</feature>
<keyword evidence="2" id="KW-0812">Transmembrane</keyword>
<reference evidence="3 4" key="1">
    <citation type="journal article" date="2014" name="Nat. Commun.">
        <title>Klebsormidium flaccidum genome reveals primary factors for plant terrestrial adaptation.</title>
        <authorList>
            <person name="Hori K."/>
            <person name="Maruyama F."/>
            <person name="Fujisawa T."/>
            <person name="Togashi T."/>
            <person name="Yamamoto N."/>
            <person name="Seo M."/>
            <person name="Sato S."/>
            <person name="Yamada T."/>
            <person name="Mori H."/>
            <person name="Tajima N."/>
            <person name="Moriyama T."/>
            <person name="Ikeuchi M."/>
            <person name="Watanabe M."/>
            <person name="Wada H."/>
            <person name="Kobayashi K."/>
            <person name="Saito M."/>
            <person name="Masuda T."/>
            <person name="Sasaki-Sekimoto Y."/>
            <person name="Mashiguchi K."/>
            <person name="Awai K."/>
            <person name="Shimojima M."/>
            <person name="Masuda S."/>
            <person name="Iwai M."/>
            <person name="Nobusawa T."/>
            <person name="Narise T."/>
            <person name="Kondo S."/>
            <person name="Saito H."/>
            <person name="Sato R."/>
            <person name="Murakawa M."/>
            <person name="Ihara Y."/>
            <person name="Oshima-Yamada Y."/>
            <person name="Ohtaka K."/>
            <person name="Satoh M."/>
            <person name="Sonobe K."/>
            <person name="Ishii M."/>
            <person name="Ohtani R."/>
            <person name="Kanamori-Sato M."/>
            <person name="Honoki R."/>
            <person name="Miyazaki D."/>
            <person name="Mochizuki H."/>
            <person name="Umetsu J."/>
            <person name="Higashi K."/>
            <person name="Shibata D."/>
            <person name="Kamiya Y."/>
            <person name="Sato N."/>
            <person name="Nakamura Y."/>
            <person name="Tabata S."/>
            <person name="Ida S."/>
            <person name="Kurokawa K."/>
            <person name="Ohta H."/>
        </authorList>
    </citation>
    <scope>NUCLEOTIDE SEQUENCE [LARGE SCALE GENOMIC DNA]</scope>
    <source>
        <strain evidence="3 4">NIES-2285</strain>
    </source>
</reference>
<evidence type="ECO:0000256" key="1">
    <source>
        <dbReference type="SAM" id="MobiDB-lite"/>
    </source>
</evidence>
<keyword evidence="2" id="KW-0472">Membrane</keyword>
<organism evidence="3 4">
    <name type="scientific">Klebsormidium nitens</name>
    <name type="common">Green alga</name>
    <name type="synonym">Ulothrix nitens</name>
    <dbReference type="NCBI Taxonomy" id="105231"/>
    <lineage>
        <taxon>Eukaryota</taxon>
        <taxon>Viridiplantae</taxon>
        <taxon>Streptophyta</taxon>
        <taxon>Klebsormidiophyceae</taxon>
        <taxon>Klebsormidiales</taxon>
        <taxon>Klebsormidiaceae</taxon>
        <taxon>Klebsormidium</taxon>
    </lineage>
</organism>
<evidence type="ECO:0000313" key="4">
    <source>
        <dbReference type="Proteomes" id="UP000054558"/>
    </source>
</evidence>
<feature type="region of interest" description="Disordered" evidence="1">
    <location>
        <begin position="662"/>
        <end position="788"/>
    </location>
</feature>
<keyword evidence="4" id="KW-1185">Reference proteome</keyword>
<dbReference type="EMBL" id="DF237274">
    <property type="protein sequence ID" value="GAQ87012.1"/>
    <property type="molecule type" value="Genomic_DNA"/>
</dbReference>